<evidence type="ECO:0000256" key="4">
    <source>
        <dbReference type="ARBA" id="ARBA00022989"/>
    </source>
</evidence>
<name>A0AB39XUB6_9BRAD</name>
<dbReference type="GO" id="GO:0005886">
    <property type="term" value="C:plasma membrane"/>
    <property type="evidence" value="ECO:0007669"/>
    <property type="project" value="UniProtKB-SubCell"/>
</dbReference>
<dbReference type="EMBL" id="CP165734">
    <property type="protein sequence ID" value="XDV60849.1"/>
    <property type="molecule type" value="Genomic_DNA"/>
</dbReference>
<evidence type="ECO:0000256" key="3">
    <source>
        <dbReference type="ARBA" id="ARBA00022692"/>
    </source>
</evidence>
<dbReference type="InterPro" id="IPR001123">
    <property type="entry name" value="LeuE-type"/>
</dbReference>
<evidence type="ECO:0000256" key="2">
    <source>
        <dbReference type="ARBA" id="ARBA00022475"/>
    </source>
</evidence>
<keyword evidence="4" id="KW-1133">Transmembrane helix</keyword>
<keyword evidence="6" id="KW-0732">Signal</keyword>
<accession>A0AB39XUB6</accession>
<dbReference type="RefSeq" id="WP_369726194.1">
    <property type="nucleotide sequence ID" value="NZ_CP165734.1"/>
</dbReference>
<sequence length="91" mass="10196">MSTFRRAVGLCALLVASAQAFAFLKNVGGLYLIWFGIKAWREARIVDPIEVQTTDTHSAFRSTQVIILPRARKEQCSRKGERCRQRSPAGS</sequence>
<protein>
    <submittedName>
        <fullName evidence="7">LysE family transporter</fullName>
    </submittedName>
</protein>
<comment type="subcellular location">
    <subcellularLocation>
        <location evidence="1">Cell membrane</location>
        <topology evidence="1">Multi-pass membrane protein</topology>
    </subcellularLocation>
</comment>
<evidence type="ECO:0000256" key="1">
    <source>
        <dbReference type="ARBA" id="ARBA00004651"/>
    </source>
</evidence>
<evidence type="ECO:0000256" key="5">
    <source>
        <dbReference type="ARBA" id="ARBA00023136"/>
    </source>
</evidence>
<dbReference type="Pfam" id="PF01810">
    <property type="entry name" value="LysE"/>
    <property type="match status" value="1"/>
</dbReference>
<reference evidence="7" key="1">
    <citation type="submission" date="2024-08" db="EMBL/GenBank/DDBJ databases">
        <authorList>
            <person name="Chaddad Z."/>
            <person name="Lamrabet M."/>
            <person name="Bouhnik O."/>
            <person name="Alami S."/>
            <person name="Wipf D."/>
            <person name="Courty P.E."/>
            <person name="Missbah El Idrissi M."/>
        </authorList>
    </citation>
    <scope>NUCLEOTIDE SEQUENCE</scope>
    <source>
        <strain evidence="7">LLZ17</strain>
    </source>
</reference>
<dbReference type="GO" id="GO:0006865">
    <property type="term" value="P:amino acid transport"/>
    <property type="evidence" value="ECO:0007669"/>
    <property type="project" value="InterPro"/>
</dbReference>
<dbReference type="AlphaFoldDB" id="A0AB39XUB6"/>
<proteinExistence type="predicted"/>
<keyword evidence="5" id="KW-0472">Membrane</keyword>
<keyword evidence="3" id="KW-0812">Transmembrane</keyword>
<feature type="signal peptide" evidence="6">
    <location>
        <begin position="1"/>
        <end position="22"/>
    </location>
</feature>
<gene>
    <name evidence="7" type="ORF">AB8Z38_17005</name>
</gene>
<organism evidence="7">
    <name type="scientific">Bradyrhizobium sp. LLZ17</name>
    <dbReference type="NCBI Taxonomy" id="3239388"/>
    <lineage>
        <taxon>Bacteria</taxon>
        <taxon>Pseudomonadati</taxon>
        <taxon>Pseudomonadota</taxon>
        <taxon>Alphaproteobacteria</taxon>
        <taxon>Hyphomicrobiales</taxon>
        <taxon>Nitrobacteraceae</taxon>
        <taxon>Bradyrhizobium</taxon>
    </lineage>
</organism>
<evidence type="ECO:0000313" key="7">
    <source>
        <dbReference type="EMBL" id="XDV60849.1"/>
    </source>
</evidence>
<keyword evidence="2" id="KW-1003">Cell membrane</keyword>
<evidence type="ECO:0000256" key="6">
    <source>
        <dbReference type="SAM" id="SignalP"/>
    </source>
</evidence>
<feature type="chain" id="PRO_5044325301" evidence="6">
    <location>
        <begin position="23"/>
        <end position="91"/>
    </location>
</feature>